<dbReference type="EMBL" id="BJWK01000005">
    <property type="protein sequence ID" value="GEM08443.1"/>
    <property type="molecule type" value="Genomic_DNA"/>
</dbReference>
<evidence type="ECO:0000256" key="7">
    <source>
        <dbReference type="ARBA" id="ARBA00023136"/>
    </source>
</evidence>
<dbReference type="InterPro" id="IPR017276">
    <property type="entry name" value="Synth_of_cyt-c-oxidase_Sco1/2"/>
</dbReference>
<keyword evidence="4 8" id="KW-0999">Mitochondrion inner membrane</keyword>
<dbReference type="FunFam" id="3.40.30.10:FF:000013">
    <property type="entry name" value="Blast:Protein SCO1 homolog, mitochondrial"/>
    <property type="match status" value="1"/>
</dbReference>
<dbReference type="Pfam" id="PF02630">
    <property type="entry name" value="SCO1-SenC"/>
    <property type="match status" value="1"/>
</dbReference>
<dbReference type="InterPro" id="IPR003782">
    <property type="entry name" value="SCO1/SenC"/>
</dbReference>
<comment type="similarity">
    <text evidence="2 8">Belongs to the SCO1/2 family.</text>
</comment>
<feature type="region of interest" description="Disordered" evidence="11">
    <location>
        <begin position="33"/>
        <end position="57"/>
    </location>
</feature>
<comment type="subcellular location">
    <subcellularLocation>
        <location evidence="1 8">Mitochondrion inner membrane</location>
    </subcellularLocation>
</comment>
<dbReference type="PANTHER" id="PTHR12151:SF5">
    <property type="entry name" value="AT19154P"/>
    <property type="match status" value="1"/>
</dbReference>
<dbReference type="GO" id="GO:0016531">
    <property type="term" value="F:copper chaperone activity"/>
    <property type="evidence" value="ECO:0007669"/>
    <property type="project" value="InterPro"/>
</dbReference>
<dbReference type="Proteomes" id="UP000321518">
    <property type="component" value="Unassembled WGS sequence"/>
</dbReference>
<keyword evidence="10" id="KW-1015">Disulfide bond</keyword>
<protein>
    <submittedName>
        <fullName evidence="12">Mitochondrial metallochaperone Sco1</fullName>
    </submittedName>
</protein>
<evidence type="ECO:0000313" key="13">
    <source>
        <dbReference type="Proteomes" id="UP000321518"/>
    </source>
</evidence>
<feature type="binding site" evidence="9">
    <location>
        <position position="151"/>
    </location>
    <ligand>
        <name>Cu cation</name>
        <dbReference type="ChEBI" id="CHEBI:23378"/>
    </ligand>
</feature>
<gene>
    <name evidence="12" type="ORF">Rt10032_c05g2460</name>
</gene>
<proteinExistence type="inferred from homology"/>
<organism evidence="12 13">
    <name type="scientific">Rhodotorula toruloides</name>
    <name type="common">Yeast</name>
    <name type="synonym">Rhodosporidium toruloides</name>
    <dbReference type="NCBI Taxonomy" id="5286"/>
    <lineage>
        <taxon>Eukaryota</taxon>
        <taxon>Fungi</taxon>
        <taxon>Dikarya</taxon>
        <taxon>Basidiomycota</taxon>
        <taxon>Pucciniomycotina</taxon>
        <taxon>Microbotryomycetes</taxon>
        <taxon>Sporidiobolales</taxon>
        <taxon>Sporidiobolaceae</taxon>
        <taxon>Rhodotorula</taxon>
    </lineage>
</organism>
<dbReference type="GO" id="GO:0033617">
    <property type="term" value="P:mitochondrial respiratory chain complex IV assembly"/>
    <property type="evidence" value="ECO:0007669"/>
    <property type="project" value="TreeGrafter"/>
</dbReference>
<dbReference type="AlphaFoldDB" id="A0A511KDK9"/>
<reference evidence="12 13" key="1">
    <citation type="submission" date="2019-07" db="EMBL/GenBank/DDBJ databases">
        <title>Rhodotorula toruloides NBRC10032 genome sequencing.</title>
        <authorList>
            <person name="Shida Y."/>
            <person name="Takaku H."/>
            <person name="Ogasawara W."/>
            <person name="Mori K."/>
        </authorList>
    </citation>
    <scope>NUCLEOTIDE SEQUENCE [LARGE SCALE GENOMIC DNA]</scope>
    <source>
        <strain evidence="12 13">NBRC10032</strain>
    </source>
</reference>
<dbReference type="GO" id="GO:0005507">
    <property type="term" value="F:copper ion binding"/>
    <property type="evidence" value="ECO:0007669"/>
    <property type="project" value="InterPro"/>
</dbReference>
<dbReference type="CDD" id="cd02968">
    <property type="entry name" value="SCO"/>
    <property type="match status" value="1"/>
</dbReference>
<evidence type="ECO:0000256" key="9">
    <source>
        <dbReference type="PIRSR" id="PIRSR037736-1"/>
    </source>
</evidence>
<evidence type="ECO:0000256" key="2">
    <source>
        <dbReference type="ARBA" id="ARBA00010996"/>
    </source>
</evidence>
<dbReference type="SUPFAM" id="SSF52833">
    <property type="entry name" value="Thioredoxin-like"/>
    <property type="match status" value="1"/>
</dbReference>
<dbReference type="InterPro" id="IPR036249">
    <property type="entry name" value="Thioredoxin-like_sf"/>
</dbReference>
<evidence type="ECO:0000313" key="12">
    <source>
        <dbReference type="EMBL" id="GEM08443.1"/>
    </source>
</evidence>
<dbReference type="GO" id="GO:0006878">
    <property type="term" value="P:intracellular copper ion homeostasis"/>
    <property type="evidence" value="ECO:0007669"/>
    <property type="project" value="UniProtKB-UniRule"/>
</dbReference>
<name>A0A511KDK9_RHOTO</name>
<evidence type="ECO:0000256" key="5">
    <source>
        <dbReference type="ARBA" id="ARBA00023008"/>
    </source>
</evidence>
<evidence type="ECO:0000256" key="11">
    <source>
        <dbReference type="SAM" id="MobiDB-lite"/>
    </source>
</evidence>
<accession>A0A511KDK9</accession>
<keyword evidence="5 9" id="KW-0186">Copper</keyword>
<evidence type="ECO:0000256" key="10">
    <source>
        <dbReference type="PIRSR" id="PIRSR603782-2"/>
    </source>
</evidence>
<dbReference type="GO" id="GO:0005743">
    <property type="term" value="C:mitochondrial inner membrane"/>
    <property type="evidence" value="ECO:0007669"/>
    <property type="project" value="UniProtKB-SubCell"/>
</dbReference>
<dbReference type="Gene3D" id="3.40.30.10">
    <property type="entry name" value="Glutaredoxin"/>
    <property type="match status" value="1"/>
</dbReference>
<feature type="region of interest" description="Disordered" evidence="11">
    <location>
        <begin position="1"/>
        <end position="21"/>
    </location>
</feature>
<keyword evidence="3 9" id="KW-0479">Metal-binding</keyword>
<feature type="binding site" evidence="9">
    <location>
        <position position="238"/>
    </location>
    <ligand>
        <name>Cu cation</name>
        <dbReference type="ChEBI" id="CHEBI:23378"/>
    </ligand>
</feature>
<feature type="disulfide bond" description="Redox-active" evidence="10">
    <location>
        <begin position="147"/>
        <end position="151"/>
    </location>
</feature>
<keyword evidence="6 8" id="KW-0496">Mitochondrion</keyword>
<sequence length="288" mass="32019">MLPRTAQPLARSLARPRTRSIAPALHLAQRLGYSTQPEQSQGPSAPKVSSEQYQNRQRGGPFTLKAGALFVATGVGLYVYFQNEKKKVSERKRQENAAARVGRPKIGGPFKLVNQDGKEWGDQDMLGKWSLVYLILDFSAQFGFTNCPDICPEELDKMTTVVDSIAKSHNIDILPVFITCDPARDDVKAVKTYVKDFHPSLVGLTGSYEDIKKTCKAYRVYFSTPPNASPSDDYLVDHSIFFYLMDPSNKFVDAFGRSMAAKEVVGKVEGYLREFEEGGGRGSWSEGQ</sequence>
<comment type="caution">
    <text evidence="12">The sequence shown here is derived from an EMBL/GenBank/DDBJ whole genome shotgun (WGS) entry which is preliminary data.</text>
</comment>
<evidence type="ECO:0000256" key="8">
    <source>
        <dbReference type="PIRNR" id="PIRNR037736"/>
    </source>
</evidence>
<evidence type="ECO:0000256" key="1">
    <source>
        <dbReference type="ARBA" id="ARBA00004273"/>
    </source>
</evidence>
<dbReference type="OrthoDB" id="270009at2759"/>
<dbReference type="PIRSF" id="PIRSF037736">
    <property type="entry name" value="SCO1"/>
    <property type="match status" value="1"/>
</dbReference>
<keyword evidence="7" id="KW-0472">Membrane</keyword>
<evidence type="ECO:0000256" key="3">
    <source>
        <dbReference type="ARBA" id="ARBA00022723"/>
    </source>
</evidence>
<dbReference type="PANTHER" id="PTHR12151">
    <property type="entry name" value="ELECTRON TRANSPORT PROTIN SCO1/SENC FAMILY MEMBER"/>
    <property type="match status" value="1"/>
</dbReference>
<evidence type="ECO:0000256" key="4">
    <source>
        <dbReference type="ARBA" id="ARBA00022792"/>
    </source>
</evidence>
<evidence type="ECO:0000256" key="6">
    <source>
        <dbReference type="ARBA" id="ARBA00023128"/>
    </source>
</evidence>
<feature type="binding site" evidence="9">
    <location>
        <position position="147"/>
    </location>
    <ligand>
        <name>Cu cation</name>
        <dbReference type="ChEBI" id="CHEBI:23378"/>
    </ligand>
</feature>